<sequence>MLHNSRWQVRSGAQKADDPVTYRFHKKIGKGRWSRYVERYLRPAGLEHNQRLVYNYKPFFTVQKRSHRWMWELPKRIARATNASEVLDAWVHFRHRRHKRPYHYFKALKRLVEVGGCDPTDWRFRLIATRIIRIRRRFLNLPRAAKYFGMLSAGHYVVQLSTILAARAHLFTTQQLVQIAVAFARVRVHDKYLFRKLGTHFTDDIESAPVAEVVQMVRAFAECHVHDYGFMAIAAQDIERRIGLATQAFEGSFDEDTRQSLVSPLMCPSIAQLAEVAGAFATAKYLDFGFFEMCAMQLTHILRNAGRVTPPIIAEMIEAFRKNKVNDIYLFEIVLAHMTQHMYDYPPRCVAEIGWGIARVLPPYLPHIRKRFNACLEFLIDHTDMMDLHTVERSASFVYRIHKINTRRGTPPNAKRQQQQQANGKQPPPPPQQPTRNDRTSSKTAAEAEAEADGQPSDQPKQEEALDQPVEDTADDLGEHGAESTESTERQLMEVGGGGGGGGWMGGGLFGGEKYYCRDDPDFRRHLKLEKQLIQGLVERVKAVDASDRTTFDVPKLTEVFVDRGVGDTHAFNVLYRLMHRHLDLFEPVDYARAARAMRRVDEHTGYRDSTLTNAVGRRSLHHWDEFSGVDWHAMVCDLKALGVRHDILSSLEAHKRDLPLMRVFGENELWRRSMGPSSEQQQQQQHELTGEGHKGQLAQQAAA</sequence>
<gene>
    <name evidence="2" type="ORF">Vbra_14646</name>
</gene>
<feature type="compositionally biased region" description="Acidic residues" evidence="1">
    <location>
        <begin position="465"/>
        <end position="476"/>
    </location>
</feature>
<name>A0A0G4F897_VITBC</name>
<reference evidence="2 3" key="1">
    <citation type="submission" date="2014-11" db="EMBL/GenBank/DDBJ databases">
        <authorList>
            <person name="Zhu J."/>
            <person name="Qi W."/>
            <person name="Song R."/>
        </authorList>
    </citation>
    <scope>NUCLEOTIDE SEQUENCE [LARGE SCALE GENOMIC DNA]</scope>
</reference>
<dbReference type="Proteomes" id="UP000041254">
    <property type="component" value="Unassembled WGS sequence"/>
</dbReference>
<dbReference type="AlphaFoldDB" id="A0A0G4F897"/>
<feature type="region of interest" description="Disordered" evidence="1">
    <location>
        <begin position="674"/>
        <end position="704"/>
    </location>
</feature>
<dbReference type="OMA" id="FEPCDFN"/>
<feature type="region of interest" description="Disordered" evidence="1">
    <location>
        <begin position="405"/>
        <end position="499"/>
    </location>
</feature>
<feature type="compositionally biased region" description="Low complexity" evidence="1">
    <location>
        <begin position="410"/>
        <end position="425"/>
    </location>
</feature>
<organism evidence="2 3">
    <name type="scientific">Vitrella brassicaformis (strain CCMP3155)</name>
    <dbReference type="NCBI Taxonomy" id="1169540"/>
    <lineage>
        <taxon>Eukaryota</taxon>
        <taxon>Sar</taxon>
        <taxon>Alveolata</taxon>
        <taxon>Colpodellida</taxon>
        <taxon>Vitrellaceae</taxon>
        <taxon>Vitrella</taxon>
    </lineage>
</organism>
<evidence type="ECO:0000313" key="2">
    <source>
        <dbReference type="EMBL" id="CEM08589.1"/>
    </source>
</evidence>
<keyword evidence="3" id="KW-1185">Reference proteome</keyword>
<dbReference type="EMBL" id="CDMY01000385">
    <property type="protein sequence ID" value="CEM08589.1"/>
    <property type="molecule type" value="Genomic_DNA"/>
</dbReference>
<proteinExistence type="predicted"/>
<evidence type="ECO:0000256" key="1">
    <source>
        <dbReference type="SAM" id="MobiDB-lite"/>
    </source>
</evidence>
<dbReference type="VEuPathDB" id="CryptoDB:Vbra_14646"/>
<accession>A0A0G4F897</accession>
<dbReference type="InParanoid" id="A0A0G4F897"/>
<dbReference type="PhylomeDB" id="A0A0G4F897"/>
<dbReference type="OrthoDB" id="432817at2759"/>
<dbReference type="FunCoup" id="A0A0G4F897">
    <property type="interactions" value="21"/>
</dbReference>
<feature type="compositionally biased region" description="Basic and acidic residues" evidence="1">
    <location>
        <begin position="477"/>
        <end position="492"/>
    </location>
</feature>
<protein>
    <submittedName>
        <fullName evidence="2">Uncharacterized protein</fullName>
    </submittedName>
</protein>
<evidence type="ECO:0000313" key="3">
    <source>
        <dbReference type="Proteomes" id="UP000041254"/>
    </source>
</evidence>